<proteinExistence type="predicted"/>
<accession>A0A238F8C7</accession>
<protein>
    <submittedName>
        <fullName evidence="1">BQ2448_1516 protein</fullName>
    </submittedName>
</protein>
<dbReference type="EMBL" id="FMSP01000005">
    <property type="protein sequence ID" value="SCV70122.1"/>
    <property type="molecule type" value="Genomic_DNA"/>
</dbReference>
<evidence type="ECO:0000313" key="2">
    <source>
        <dbReference type="Proteomes" id="UP000198372"/>
    </source>
</evidence>
<keyword evidence="2" id="KW-1185">Reference proteome</keyword>
<dbReference type="AlphaFoldDB" id="A0A238F8C7"/>
<evidence type="ECO:0000313" key="1">
    <source>
        <dbReference type="EMBL" id="SCV70122.1"/>
    </source>
</evidence>
<sequence>MCEWMAQGEYTFWLRKCITDYAFAAGIIFYTGFVHIPGHIKETGIEFLQVTRTYPCLSGMHAHRRPAELKEAPENM</sequence>
<reference evidence="2" key="1">
    <citation type="submission" date="2016-09" db="EMBL/GenBank/DDBJ databases">
        <authorList>
            <person name="Jeantristanb JTB J.-T."/>
            <person name="Ricardo R."/>
        </authorList>
    </citation>
    <scope>NUCLEOTIDE SEQUENCE [LARGE SCALE GENOMIC DNA]</scope>
</reference>
<organism evidence="1 2">
    <name type="scientific">Microbotryum intermedium</name>
    <dbReference type="NCBI Taxonomy" id="269621"/>
    <lineage>
        <taxon>Eukaryota</taxon>
        <taxon>Fungi</taxon>
        <taxon>Dikarya</taxon>
        <taxon>Basidiomycota</taxon>
        <taxon>Pucciniomycotina</taxon>
        <taxon>Microbotryomycetes</taxon>
        <taxon>Microbotryales</taxon>
        <taxon>Microbotryaceae</taxon>
        <taxon>Microbotryum</taxon>
    </lineage>
</organism>
<dbReference type="Proteomes" id="UP000198372">
    <property type="component" value="Unassembled WGS sequence"/>
</dbReference>
<dbReference type="STRING" id="269621.A0A238F8C7"/>
<dbReference type="OrthoDB" id="1735926at2759"/>
<gene>
    <name evidence="1" type="ORF">BQ2448_1516</name>
</gene>
<name>A0A238F8C7_9BASI</name>